<dbReference type="NCBIfam" id="TIGR00173">
    <property type="entry name" value="menD"/>
    <property type="match status" value="1"/>
</dbReference>
<sequence length="578" mass="60695">MTPANASTALATTLLDELARCGVRDVVLAPGSRSAALAFAAHRDQDRLRLHTRIDERSAGFLALGIARTSRRPVVVVTTSGTAVANLHPAVLEASHAGVQLILVTADRPARLRGSNANQTTEQAGIFGTAVREHADVPAGYPGSGEVERRQVVGWRALAARTAAVANGRLGGRPGPVHLNVQFEEPLVPDVGDGWGSALDGAPDGGPWMTPGGRPVATPEPVSRDLRTVVVAGDDAGPPARVLAEAAGWPLLAEPTSGSRTGEAAIRTYRLLLGDADLAGRIQQVVVFGHPTLSRPVGRLLARDDIELYAVRGPSGWTDSGHHVHAVVDRIELEGVDASWFTSEKVAPPAREADPWLAEWRRRDAELSRRLDQHLAQRGAMTPQQVAGTVSAALPPGGLLFVGASNPVRDLDLMVARYQVGDRRMVVGNRGLAGIDGSVSSAVGAALGRPRSTRAIALLGDVTFLHDTNGLLIGPGEERPDLTIVVVNDDGGSIFASLEQGAEQHAASYDKLFGTPHGVDVASLCAATRTPHWKVGSVAELQHALASPAGGIEVVEAVVRRDDRRELDAAIRALAAQD</sequence>
<dbReference type="Proteomes" id="UP000683575">
    <property type="component" value="Chromosome"/>
</dbReference>
<evidence type="ECO:0000256" key="4">
    <source>
        <dbReference type="ARBA" id="ARBA00023052"/>
    </source>
</evidence>
<keyword evidence="3 5" id="KW-0460">Magnesium</keyword>
<dbReference type="KEGG" id="nps:KRR39_17015"/>
<dbReference type="InterPro" id="IPR004433">
    <property type="entry name" value="MenaQ_synth_MenD"/>
</dbReference>
<dbReference type="EMBL" id="CP077062">
    <property type="protein sequence ID" value="QWZ07173.1"/>
    <property type="molecule type" value="Genomic_DNA"/>
</dbReference>
<name>A0A975SXN5_9ACTN</name>
<evidence type="ECO:0000259" key="7">
    <source>
        <dbReference type="Pfam" id="PF02776"/>
    </source>
</evidence>
<dbReference type="InterPro" id="IPR012001">
    <property type="entry name" value="Thiamin_PyroP_enz_TPP-bd_dom"/>
</dbReference>
<dbReference type="PANTHER" id="PTHR42916">
    <property type="entry name" value="2-SUCCINYL-5-ENOLPYRUVYL-6-HYDROXY-3-CYCLOHEXENE-1-CARBOXYLATE SYNTHASE"/>
    <property type="match status" value="1"/>
</dbReference>
<evidence type="ECO:0000256" key="3">
    <source>
        <dbReference type="ARBA" id="ARBA00022842"/>
    </source>
</evidence>
<dbReference type="PANTHER" id="PTHR42916:SF1">
    <property type="entry name" value="PROTEIN PHYLLO, CHLOROPLASTIC"/>
    <property type="match status" value="1"/>
</dbReference>
<comment type="function">
    <text evidence="5">Catalyzes the thiamine diphosphate-dependent decarboxylation of 2-oxoglutarate and the subsequent addition of the resulting succinic semialdehyde-thiamine pyrophosphate anion to isochorismate to yield 2-succinyl-5-enolpyruvyl-6-hydroxy-3-cyclohexene-1-carboxylate (SEPHCHC).</text>
</comment>
<dbReference type="EC" id="2.2.1.9" evidence="5"/>
<evidence type="ECO:0000313" key="8">
    <source>
        <dbReference type="EMBL" id="QWZ07173.1"/>
    </source>
</evidence>
<dbReference type="GO" id="GO:0030976">
    <property type="term" value="F:thiamine pyrophosphate binding"/>
    <property type="evidence" value="ECO:0007669"/>
    <property type="project" value="UniProtKB-UniRule"/>
</dbReference>
<proteinExistence type="inferred from homology"/>
<feature type="domain" description="Thiamine pyrophosphate enzyme N-terminal TPP-binding" evidence="7">
    <location>
        <begin position="10"/>
        <end position="122"/>
    </location>
</feature>
<comment type="pathway">
    <text evidence="5">Quinol/quinone metabolism; menaquinone biosynthesis.</text>
</comment>
<keyword evidence="9" id="KW-1185">Reference proteome</keyword>
<comment type="cofactor">
    <cofactor evidence="5">
        <name>Mg(2+)</name>
        <dbReference type="ChEBI" id="CHEBI:18420"/>
    </cofactor>
    <cofactor evidence="5">
        <name>Mn(2+)</name>
        <dbReference type="ChEBI" id="CHEBI:29035"/>
    </cofactor>
</comment>
<evidence type="ECO:0000256" key="2">
    <source>
        <dbReference type="ARBA" id="ARBA00022723"/>
    </source>
</evidence>
<dbReference type="PIRSF" id="PIRSF004983">
    <property type="entry name" value="MenD"/>
    <property type="match status" value="1"/>
</dbReference>
<comment type="cofactor">
    <cofactor evidence="5">
        <name>thiamine diphosphate</name>
        <dbReference type="ChEBI" id="CHEBI:58937"/>
    </cofactor>
    <text evidence="5">Binds 1 thiamine pyrophosphate per subunit.</text>
</comment>
<feature type="domain" description="Thiamine pyrophosphate enzyme TPP-binding" evidence="6">
    <location>
        <begin position="415"/>
        <end position="546"/>
    </location>
</feature>
<accession>A0A975SXN5</accession>
<comment type="catalytic activity">
    <reaction evidence="5">
        <text>isochorismate + 2-oxoglutarate + H(+) = 5-enolpyruvoyl-6-hydroxy-2-succinyl-cyclohex-3-ene-1-carboxylate + CO2</text>
        <dbReference type="Rhea" id="RHEA:25593"/>
        <dbReference type="ChEBI" id="CHEBI:15378"/>
        <dbReference type="ChEBI" id="CHEBI:16526"/>
        <dbReference type="ChEBI" id="CHEBI:16810"/>
        <dbReference type="ChEBI" id="CHEBI:29780"/>
        <dbReference type="ChEBI" id="CHEBI:58818"/>
        <dbReference type="EC" id="2.2.1.9"/>
    </reaction>
</comment>
<gene>
    <name evidence="5 8" type="primary">menD</name>
    <name evidence="8" type="ORF">KRR39_17015</name>
</gene>
<dbReference type="InterPro" id="IPR011766">
    <property type="entry name" value="TPP_enzyme_TPP-bd"/>
</dbReference>
<dbReference type="AlphaFoldDB" id="A0A975SXN5"/>
<organism evidence="8 9">
    <name type="scientific">Nocardioides panacis</name>
    <dbReference type="NCBI Taxonomy" id="2849501"/>
    <lineage>
        <taxon>Bacteria</taxon>
        <taxon>Bacillati</taxon>
        <taxon>Actinomycetota</taxon>
        <taxon>Actinomycetes</taxon>
        <taxon>Propionibacteriales</taxon>
        <taxon>Nocardioidaceae</taxon>
        <taxon>Nocardioides</taxon>
    </lineage>
</organism>
<keyword evidence="5" id="KW-0474">Menaquinone biosynthesis</keyword>
<dbReference type="GO" id="GO:0000287">
    <property type="term" value="F:magnesium ion binding"/>
    <property type="evidence" value="ECO:0007669"/>
    <property type="project" value="UniProtKB-UniRule"/>
</dbReference>
<dbReference type="GO" id="GO:0030145">
    <property type="term" value="F:manganese ion binding"/>
    <property type="evidence" value="ECO:0007669"/>
    <property type="project" value="UniProtKB-UniRule"/>
</dbReference>
<dbReference type="CDD" id="cd02009">
    <property type="entry name" value="TPP_SHCHC_synthase"/>
    <property type="match status" value="1"/>
</dbReference>
<protein>
    <recommendedName>
        <fullName evidence="5">2-succinyl-5-enolpyruvyl-6-hydroxy-3-cyclohexene-1-carboxylate synthase</fullName>
        <shortName evidence="5">SEPHCHC synthase</shortName>
        <ecNumber evidence="5">2.2.1.9</ecNumber>
    </recommendedName>
    <alternativeName>
        <fullName evidence="5">Menaquinone biosynthesis protein MenD</fullName>
    </alternativeName>
</protein>
<dbReference type="CDD" id="cd07037">
    <property type="entry name" value="TPP_PYR_MenD"/>
    <property type="match status" value="1"/>
</dbReference>
<dbReference type="Pfam" id="PF02776">
    <property type="entry name" value="TPP_enzyme_N"/>
    <property type="match status" value="1"/>
</dbReference>
<keyword evidence="1 5" id="KW-0808">Transferase</keyword>
<evidence type="ECO:0000256" key="1">
    <source>
        <dbReference type="ARBA" id="ARBA00022679"/>
    </source>
</evidence>
<keyword evidence="2 5" id="KW-0479">Metal-binding</keyword>
<keyword evidence="4 5" id="KW-0786">Thiamine pyrophosphate</keyword>
<reference evidence="8" key="1">
    <citation type="submission" date="2021-06" db="EMBL/GenBank/DDBJ databases">
        <title>Complete genome sequence of Nocardioides sp. G188.</title>
        <authorList>
            <person name="Im W.-T."/>
        </authorList>
    </citation>
    <scope>NUCLEOTIDE SEQUENCE</scope>
    <source>
        <strain evidence="8">G188</strain>
    </source>
</reference>
<keyword evidence="5" id="KW-0464">Manganese</keyword>
<dbReference type="HAMAP" id="MF_01659">
    <property type="entry name" value="MenD"/>
    <property type="match status" value="1"/>
</dbReference>
<comment type="pathway">
    <text evidence="5">Quinol/quinone metabolism; 1,4-dihydroxy-2-naphthoate biosynthesis; 1,4-dihydroxy-2-naphthoate from chorismate: step 2/7.</text>
</comment>
<evidence type="ECO:0000256" key="5">
    <source>
        <dbReference type="HAMAP-Rule" id="MF_01659"/>
    </source>
</evidence>
<dbReference type="Pfam" id="PF02775">
    <property type="entry name" value="TPP_enzyme_C"/>
    <property type="match status" value="1"/>
</dbReference>
<evidence type="ECO:0000313" key="9">
    <source>
        <dbReference type="Proteomes" id="UP000683575"/>
    </source>
</evidence>
<comment type="subunit">
    <text evidence="5">Homodimer.</text>
</comment>
<dbReference type="RefSeq" id="WP_216938684.1">
    <property type="nucleotide sequence ID" value="NZ_CP077062.1"/>
</dbReference>
<dbReference type="GO" id="GO:0070204">
    <property type="term" value="F:2-succinyl-5-enolpyruvyl-6-hydroxy-3-cyclohexene-1-carboxylic-acid synthase activity"/>
    <property type="evidence" value="ECO:0007669"/>
    <property type="project" value="UniProtKB-UniRule"/>
</dbReference>
<evidence type="ECO:0000259" key="6">
    <source>
        <dbReference type="Pfam" id="PF02775"/>
    </source>
</evidence>
<dbReference type="GO" id="GO:0009234">
    <property type="term" value="P:menaquinone biosynthetic process"/>
    <property type="evidence" value="ECO:0007669"/>
    <property type="project" value="UniProtKB-UniRule"/>
</dbReference>
<comment type="similarity">
    <text evidence="5">Belongs to the TPP enzyme family. MenD subfamily.</text>
</comment>